<accession>A0A5M6IXG8</accession>
<dbReference type="PANTHER" id="PTHR47690:SF1">
    <property type="entry name" value="GLUCOKINASE"/>
    <property type="match status" value="1"/>
</dbReference>
<protein>
    <recommendedName>
        <fullName evidence="3">Glucokinase</fullName>
        <ecNumber evidence="3">2.7.1.2</ecNumber>
    </recommendedName>
    <alternativeName>
        <fullName evidence="3">Glucose kinase</fullName>
    </alternativeName>
</protein>
<dbReference type="InterPro" id="IPR050201">
    <property type="entry name" value="Bacterial_glucokinase"/>
</dbReference>
<reference evidence="5 6" key="1">
    <citation type="submission" date="2019-09" db="EMBL/GenBank/DDBJ databases">
        <title>Genome sequence of Rhodovastum atsumiense, a diverse member of the Acetobacteraceae family of non-sulfur purple photosynthetic bacteria.</title>
        <authorList>
            <person name="Meyer T."/>
            <person name="Kyndt J."/>
        </authorList>
    </citation>
    <scope>NUCLEOTIDE SEQUENCE [LARGE SCALE GENOMIC DNA]</scope>
    <source>
        <strain evidence="5 6">DSM 21279</strain>
    </source>
</reference>
<keyword evidence="3" id="KW-0963">Cytoplasm</keyword>
<dbReference type="CDD" id="cd24008">
    <property type="entry name" value="ASKHA_NBD_GLK"/>
    <property type="match status" value="1"/>
</dbReference>
<comment type="subcellular location">
    <subcellularLocation>
        <location evidence="3">Cytoplasm</location>
    </subcellularLocation>
</comment>
<keyword evidence="3" id="KW-0067">ATP-binding</keyword>
<gene>
    <name evidence="3 5" type="primary">glk</name>
    <name evidence="5" type="ORF">F1189_06570</name>
</gene>
<evidence type="ECO:0000256" key="1">
    <source>
        <dbReference type="ARBA" id="ARBA00022679"/>
    </source>
</evidence>
<dbReference type="Pfam" id="PF02685">
    <property type="entry name" value="Glucokinase"/>
    <property type="match status" value="1"/>
</dbReference>
<dbReference type="EC" id="2.7.1.2" evidence="3"/>
<evidence type="ECO:0000313" key="6">
    <source>
        <dbReference type="Proteomes" id="UP000325255"/>
    </source>
</evidence>
<comment type="similarity">
    <text evidence="3 4">Belongs to the bacterial glucokinase family.</text>
</comment>
<keyword evidence="3" id="KW-0324">Glycolysis</keyword>
<keyword evidence="1 3" id="KW-0808">Transferase</keyword>
<dbReference type="GO" id="GO:0004340">
    <property type="term" value="F:glucokinase activity"/>
    <property type="evidence" value="ECO:0007669"/>
    <property type="project" value="UniProtKB-UniRule"/>
</dbReference>
<dbReference type="GO" id="GO:0005829">
    <property type="term" value="C:cytosol"/>
    <property type="evidence" value="ECO:0007669"/>
    <property type="project" value="TreeGrafter"/>
</dbReference>
<dbReference type="GO" id="GO:0006096">
    <property type="term" value="P:glycolytic process"/>
    <property type="evidence" value="ECO:0007669"/>
    <property type="project" value="UniProtKB-UniRule"/>
</dbReference>
<dbReference type="Gene3D" id="3.30.420.40">
    <property type="match status" value="1"/>
</dbReference>
<dbReference type="EMBL" id="VWPK01000008">
    <property type="protein sequence ID" value="KAA5613023.1"/>
    <property type="molecule type" value="Genomic_DNA"/>
</dbReference>
<dbReference type="InterPro" id="IPR043129">
    <property type="entry name" value="ATPase_NBD"/>
</dbReference>
<sequence length="323" mass="32734">MDHTTTAALLADIGGTNARFALWTERGVGPVTTLAVADHASPVAAARAFLASTGGGRRAVRAAIAAAGPVQAQRVAMTNAAWAVDGPQLREALDLESVVIVNDFEALGWAIPGLGPQDLRPIGGGAVGQPGPAAIMGPGTGFGLAAWIGLDAGETVLVTEGGHATLPAENRRDEALIGVLRDRGGHVSVERVLSGPGMAQLYQAVAAVDGFDAPERDAAGIVSHALARDCEASLRTLEAFCGFLGAVAGNVALTLGARGGVAIAGGMAKRFADFLAASSFRERFEAKGRLAGYLAQIPTAVVIHPDPAFIGLARLASGTARRA</sequence>
<evidence type="ECO:0000256" key="2">
    <source>
        <dbReference type="ARBA" id="ARBA00022777"/>
    </source>
</evidence>
<dbReference type="AlphaFoldDB" id="A0A5M6IXG8"/>
<dbReference type="HAMAP" id="MF_00524">
    <property type="entry name" value="Glucokinase"/>
    <property type="match status" value="1"/>
</dbReference>
<dbReference type="SUPFAM" id="SSF53067">
    <property type="entry name" value="Actin-like ATPase domain"/>
    <property type="match status" value="1"/>
</dbReference>
<comment type="catalytic activity">
    <reaction evidence="3">
        <text>D-glucose + ATP = D-glucose 6-phosphate + ADP + H(+)</text>
        <dbReference type="Rhea" id="RHEA:17825"/>
        <dbReference type="ChEBI" id="CHEBI:4167"/>
        <dbReference type="ChEBI" id="CHEBI:15378"/>
        <dbReference type="ChEBI" id="CHEBI:30616"/>
        <dbReference type="ChEBI" id="CHEBI:61548"/>
        <dbReference type="ChEBI" id="CHEBI:456216"/>
        <dbReference type="EC" id="2.7.1.2"/>
    </reaction>
</comment>
<keyword evidence="3" id="KW-0547">Nucleotide-binding</keyword>
<dbReference type="RefSeq" id="WP_150039927.1">
    <property type="nucleotide sequence ID" value="NZ_OW485601.1"/>
</dbReference>
<evidence type="ECO:0000313" key="5">
    <source>
        <dbReference type="EMBL" id="KAA5613023.1"/>
    </source>
</evidence>
<organism evidence="5 6">
    <name type="scientific">Rhodovastum atsumiense</name>
    <dbReference type="NCBI Taxonomy" id="504468"/>
    <lineage>
        <taxon>Bacteria</taxon>
        <taxon>Pseudomonadati</taxon>
        <taxon>Pseudomonadota</taxon>
        <taxon>Alphaproteobacteria</taxon>
        <taxon>Acetobacterales</taxon>
        <taxon>Acetobacteraceae</taxon>
        <taxon>Rhodovastum</taxon>
    </lineage>
</organism>
<name>A0A5M6IXG8_9PROT</name>
<comment type="caution">
    <text evidence="5">The sequence shown here is derived from an EMBL/GenBank/DDBJ whole genome shotgun (WGS) entry which is preliminary data.</text>
</comment>
<feature type="binding site" evidence="3">
    <location>
        <begin position="11"/>
        <end position="16"/>
    </location>
    <ligand>
        <name>ATP</name>
        <dbReference type="ChEBI" id="CHEBI:30616"/>
    </ligand>
</feature>
<dbReference type="GO" id="GO:0005536">
    <property type="term" value="F:D-glucose binding"/>
    <property type="evidence" value="ECO:0007669"/>
    <property type="project" value="InterPro"/>
</dbReference>
<dbReference type="NCBIfam" id="TIGR00749">
    <property type="entry name" value="glk"/>
    <property type="match status" value="1"/>
</dbReference>
<proteinExistence type="inferred from homology"/>
<dbReference type="GO" id="GO:0005524">
    <property type="term" value="F:ATP binding"/>
    <property type="evidence" value="ECO:0007669"/>
    <property type="project" value="UniProtKB-UniRule"/>
</dbReference>
<dbReference type="OrthoDB" id="9800595at2"/>
<dbReference type="InterPro" id="IPR003836">
    <property type="entry name" value="Glucokinase"/>
</dbReference>
<keyword evidence="2 3" id="KW-0418">Kinase</keyword>
<dbReference type="PANTHER" id="PTHR47690">
    <property type="entry name" value="GLUCOKINASE"/>
    <property type="match status" value="1"/>
</dbReference>
<dbReference type="Gene3D" id="3.40.367.20">
    <property type="match status" value="1"/>
</dbReference>
<keyword evidence="6" id="KW-1185">Reference proteome</keyword>
<evidence type="ECO:0000256" key="4">
    <source>
        <dbReference type="RuleBase" id="RU004046"/>
    </source>
</evidence>
<evidence type="ECO:0000256" key="3">
    <source>
        <dbReference type="HAMAP-Rule" id="MF_00524"/>
    </source>
</evidence>
<dbReference type="Proteomes" id="UP000325255">
    <property type="component" value="Unassembled WGS sequence"/>
</dbReference>